<name>A0A068NXM6_FIMGI</name>
<dbReference type="Pfam" id="PF11731">
    <property type="entry name" value="Cdd1"/>
    <property type="match status" value="1"/>
</dbReference>
<evidence type="ECO:0000313" key="1">
    <source>
        <dbReference type="EMBL" id="AIE86394.1"/>
    </source>
</evidence>
<gene>
    <name evidence="1" type="ORF">OP10G_3026</name>
</gene>
<dbReference type="KEGG" id="fgi:OP10G_3026"/>
<dbReference type="OrthoDB" id="9790407at2"/>
<dbReference type="EMBL" id="CP007139">
    <property type="protein sequence ID" value="AIE86394.1"/>
    <property type="molecule type" value="Genomic_DNA"/>
</dbReference>
<sequence>MADDRAALKALQSMPNIGPAMARDLVSMGFRTPEELRGQEPMELYRRLEQITGSRQDPCVLDTFMSAVHYAETGERRPWWSFTAERKEILKRQA</sequence>
<keyword evidence="2" id="KW-1185">Reference proteome</keyword>
<dbReference type="Proteomes" id="UP000027982">
    <property type="component" value="Chromosome"/>
</dbReference>
<evidence type="ECO:0000313" key="2">
    <source>
        <dbReference type="Proteomes" id="UP000027982"/>
    </source>
</evidence>
<reference evidence="1 2" key="1">
    <citation type="journal article" date="2014" name="PLoS ONE">
        <title>The first complete genome sequence of the class fimbriimonadia in the phylum armatimonadetes.</title>
        <authorList>
            <person name="Hu Z.Y."/>
            <person name="Wang Y.Z."/>
            <person name="Im W.T."/>
            <person name="Wang S.Y."/>
            <person name="Zhao G.P."/>
            <person name="Zheng H.J."/>
            <person name="Quan Z.X."/>
        </authorList>
    </citation>
    <scope>NUCLEOTIDE SEQUENCE [LARGE SCALE GENOMIC DNA]</scope>
    <source>
        <strain evidence="1">Gsoil 348</strain>
    </source>
</reference>
<proteinExistence type="predicted"/>
<dbReference type="RefSeq" id="WP_025229638.1">
    <property type="nucleotide sequence ID" value="NZ_CP007139.1"/>
</dbReference>
<protein>
    <submittedName>
        <fullName evidence="1">Putative mitomycin resistance protein</fullName>
    </submittedName>
</protein>
<organism evidence="1 2">
    <name type="scientific">Fimbriimonas ginsengisoli Gsoil 348</name>
    <dbReference type="NCBI Taxonomy" id="661478"/>
    <lineage>
        <taxon>Bacteria</taxon>
        <taxon>Bacillati</taxon>
        <taxon>Armatimonadota</taxon>
        <taxon>Fimbriimonadia</taxon>
        <taxon>Fimbriimonadales</taxon>
        <taxon>Fimbriimonadaceae</taxon>
        <taxon>Fimbriimonas</taxon>
    </lineage>
</organism>
<dbReference type="Gene3D" id="1.10.150.20">
    <property type="entry name" value="5' to 3' exonuclease, C-terminal subdomain"/>
    <property type="match status" value="1"/>
</dbReference>
<dbReference type="InterPro" id="IPR021725">
    <property type="entry name" value="Cdd1"/>
</dbReference>
<dbReference type="HOGENOM" id="CLU_160712_1_0_0"/>
<dbReference type="eggNOG" id="ENOG5032S6N">
    <property type="taxonomic scope" value="Bacteria"/>
</dbReference>
<accession>A0A068NXM6</accession>
<dbReference type="AlphaFoldDB" id="A0A068NXM6"/>